<keyword evidence="6" id="KW-0963">Cytoplasm</keyword>
<evidence type="ECO:0000256" key="13">
    <source>
        <dbReference type="ARBA" id="ARBA00023136"/>
    </source>
</evidence>
<evidence type="ECO:0000256" key="2">
    <source>
        <dbReference type="ARBA" id="ARBA00004282"/>
    </source>
</evidence>
<organism evidence="16">
    <name type="scientific">Culex tarsalis</name>
    <name type="common">Encephalitis mosquito</name>
    <dbReference type="NCBI Taxonomy" id="7177"/>
    <lineage>
        <taxon>Eukaryota</taxon>
        <taxon>Metazoa</taxon>
        <taxon>Ecdysozoa</taxon>
        <taxon>Arthropoda</taxon>
        <taxon>Hexapoda</taxon>
        <taxon>Insecta</taxon>
        <taxon>Pterygota</taxon>
        <taxon>Neoptera</taxon>
        <taxon>Endopterygota</taxon>
        <taxon>Diptera</taxon>
        <taxon>Nematocera</taxon>
        <taxon>Culicoidea</taxon>
        <taxon>Culicidae</taxon>
        <taxon>Culicinae</taxon>
        <taxon>Culicini</taxon>
        <taxon>Culex</taxon>
        <taxon>Culex</taxon>
    </lineage>
</organism>
<dbReference type="InterPro" id="IPR036034">
    <property type="entry name" value="PDZ_sf"/>
</dbReference>
<keyword evidence="12" id="KW-0175">Coiled coil</keyword>
<feature type="compositionally biased region" description="Basic and acidic residues" evidence="14">
    <location>
        <begin position="2311"/>
        <end position="2321"/>
    </location>
</feature>
<evidence type="ECO:0000256" key="12">
    <source>
        <dbReference type="ARBA" id="ARBA00023054"/>
    </source>
</evidence>
<dbReference type="SUPFAM" id="SSF50156">
    <property type="entry name" value="PDZ domain-like"/>
    <property type="match status" value="4"/>
</dbReference>
<feature type="region of interest" description="Disordered" evidence="14">
    <location>
        <begin position="1885"/>
        <end position="1915"/>
    </location>
</feature>
<dbReference type="InterPro" id="IPR055414">
    <property type="entry name" value="LRR_R13L4/SHOC2-like"/>
</dbReference>
<feature type="region of interest" description="Disordered" evidence="14">
    <location>
        <begin position="2128"/>
        <end position="2155"/>
    </location>
</feature>
<dbReference type="GO" id="GO:0019901">
    <property type="term" value="F:protein kinase binding"/>
    <property type="evidence" value="ECO:0007669"/>
    <property type="project" value="TreeGrafter"/>
</dbReference>
<dbReference type="SMART" id="SM00228">
    <property type="entry name" value="PDZ"/>
    <property type="match status" value="4"/>
</dbReference>
<dbReference type="GO" id="GO:0045211">
    <property type="term" value="C:postsynaptic membrane"/>
    <property type="evidence" value="ECO:0007669"/>
    <property type="project" value="TreeGrafter"/>
</dbReference>
<dbReference type="Gene3D" id="3.80.10.10">
    <property type="entry name" value="Ribonuclease Inhibitor"/>
    <property type="match status" value="3"/>
</dbReference>
<dbReference type="CDD" id="cd06704">
    <property type="entry name" value="PDZ1_Scribble-like"/>
    <property type="match status" value="1"/>
</dbReference>
<evidence type="ECO:0000256" key="14">
    <source>
        <dbReference type="SAM" id="MobiDB-lite"/>
    </source>
</evidence>
<evidence type="ECO:0000313" key="16">
    <source>
        <dbReference type="EMBL" id="JAV19032.1"/>
    </source>
</evidence>
<feature type="compositionally biased region" description="Low complexity" evidence="14">
    <location>
        <begin position="1886"/>
        <end position="1907"/>
    </location>
</feature>
<feature type="region of interest" description="Disordered" evidence="14">
    <location>
        <begin position="1036"/>
        <end position="1147"/>
    </location>
</feature>
<feature type="domain" description="PDZ" evidence="15">
    <location>
        <begin position="1242"/>
        <end position="1332"/>
    </location>
</feature>
<feature type="compositionally biased region" description="Low complexity" evidence="14">
    <location>
        <begin position="1064"/>
        <end position="1118"/>
    </location>
</feature>
<dbReference type="Gene3D" id="2.30.42.10">
    <property type="match status" value="4"/>
</dbReference>
<keyword evidence="10" id="KW-0221">Differentiation</keyword>
<feature type="region of interest" description="Disordered" evidence="14">
    <location>
        <begin position="535"/>
        <end position="621"/>
    </location>
</feature>
<feature type="region of interest" description="Disordered" evidence="14">
    <location>
        <begin position="1574"/>
        <end position="1594"/>
    </location>
</feature>
<evidence type="ECO:0000256" key="10">
    <source>
        <dbReference type="ARBA" id="ARBA00022782"/>
    </source>
</evidence>
<feature type="compositionally biased region" description="Basic and acidic residues" evidence="14">
    <location>
        <begin position="1661"/>
        <end position="1672"/>
    </location>
</feature>
<keyword evidence="7" id="KW-0597">Phosphoprotein</keyword>
<dbReference type="FunFam" id="2.30.42.10:FF:000041">
    <property type="entry name" value="protein scribble homolog isoform X1"/>
    <property type="match status" value="1"/>
</dbReference>
<feature type="compositionally biased region" description="Acidic residues" evidence="14">
    <location>
        <begin position="2138"/>
        <end position="2153"/>
    </location>
</feature>
<dbReference type="FunFam" id="2.30.42.10:FF:000074">
    <property type="entry name" value="protein scribble homolog isoform X2"/>
    <property type="match status" value="1"/>
</dbReference>
<dbReference type="FunFam" id="3.80.10.10:FF:000036">
    <property type="entry name" value="protein scribble homolog isoform X1"/>
    <property type="match status" value="1"/>
</dbReference>
<feature type="region of interest" description="Disordered" evidence="14">
    <location>
        <begin position="423"/>
        <end position="520"/>
    </location>
</feature>
<feature type="region of interest" description="Disordered" evidence="14">
    <location>
        <begin position="1458"/>
        <end position="1481"/>
    </location>
</feature>
<dbReference type="GO" id="GO:0043113">
    <property type="term" value="P:receptor clustering"/>
    <property type="evidence" value="ECO:0007669"/>
    <property type="project" value="TreeGrafter"/>
</dbReference>
<feature type="compositionally biased region" description="Acidic residues" evidence="14">
    <location>
        <begin position="581"/>
        <end position="591"/>
    </location>
</feature>
<feature type="domain" description="PDZ" evidence="15">
    <location>
        <begin position="861"/>
        <end position="951"/>
    </location>
</feature>
<dbReference type="FunFam" id="3.80.10.10:FF:000076">
    <property type="entry name" value="protein lap4 isoform X23"/>
    <property type="match status" value="1"/>
</dbReference>
<dbReference type="Pfam" id="PF13855">
    <property type="entry name" value="LRR_8"/>
    <property type="match status" value="1"/>
</dbReference>
<dbReference type="InterPro" id="IPR001611">
    <property type="entry name" value="Leu-rich_rpt"/>
</dbReference>
<protein>
    <recommendedName>
        <fullName evidence="15">PDZ domain-containing protein</fullName>
    </recommendedName>
</protein>
<keyword evidence="11" id="KW-0965">Cell junction</keyword>
<feature type="compositionally biased region" description="Low complexity" evidence="14">
    <location>
        <begin position="1037"/>
        <end position="1048"/>
    </location>
</feature>
<dbReference type="FunFam" id="3.80.10.10:FF:000599">
    <property type="entry name" value="Leucine-rich repeat-containing protein"/>
    <property type="match status" value="1"/>
</dbReference>
<dbReference type="InterPro" id="IPR050614">
    <property type="entry name" value="Synaptic_Scaffolding_LAP-MAGUK"/>
</dbReference>
<feature type="compositionally biased region" description="Low complexity" evidence="14">
    <location>
        <begin position="1726"/>
        <end position="1755"/>
    </location>
</feature>
<dbReference type="GO" id="GO:0014069">
    <property type="term" value="C:postsynaptic density"/>
    <property type="evidence" value="ECO:0007669"/>
    <property type="project" value="TreeGrafter"/>
</dbReference>
<evidence type="ECO:0000256" key="6">
    <source>
        <dbReference type="ARBA" id="ARBA00022490"/>
    </source>
</evidence>
<feature type="region of interest" description="Disordered" evidence="14">
    <location>
        <begin position="1607"/>
        <end position="1629"/>
    </location>
</feature>
<dbReference type="GO" id="GO:0098887">
    <property type="term" value="P:neurotransmitter receptor transport, endosome to postsynaptic membrane"/>
    <property type="evidence" value="ECO:0007669"/>
    <property type="project" value="TreeGrafter"/>
</dbReference>
<evidence type="ECO:0000256" key="1">
    <source>
        <dbReference type="ARBA" id="ARBA00004202"/>
    </source>
</evidence>
<name>A0A1Q3EUR3_CULTA</name>
<feature type="compositionally biased region" description="Polar residues" evidence="14">
    <location>
        <begin position="1458"/>
        <end position="1477"/>
    </location>
</feature>
<reference evidence="16" key="1">
    <citation type="submission" date="2017-01" db="EMBL/GenBank/DDBJ databases">
        <title>A deep insight into the sialotranscriptome of adult male and female Cluex tarsalis mosquitoes.</title>
        <authorList>
            <person name="Ribeiro J.M."/>
            <person name="Moreira F."/>
            <person name="Bernard K.A."/>
            <person name="Calvo E."/>
        </authorList>
    </citation>
    <scope>NUCLEOTIDE SEQUENCE</scope>
    <source>
        <strain evidence="16">Kern County</strain>
        <tissue evidence="16">Salivary glands</tissue>
    </source>
</reference>
<evidence type="ECO:0000256" key="11">
    <source>
        <dbReference type="ARBA" id="ARBA00022949"/>
    </source>
</evidence>
<keyword evidence="8" id="KW-0433">Leucine-rich repeat</keyword>
<evidence type="ECO:0000256" key="7">
    <source>
        <dbReference type="ARBA" id="ARBA00022553"/>
    </source>
</evidence>
<dbReference type="SMART" id="SM00365">
    <property type="entry name" value="LRR_SD22"/>
    <property type="match status" value="5"/>
</dbReference>
<dbReference type="SMART" id="SM00364">
    <property type="entry name" value="LRR_BAC"/>
    <property type="match status" value="10"/>
</dbReference>
<feature type="compositionally biased region" description="Acidic residues" evidence="14">
    <location>
        <begin position="1687"/>
        <end position="1708"/>
    </location>
</feature>
<dbReference type="CDD" id="cd06703">
    <property type="entry name" value="PDZ2_Scribble-like"/>
    <property type="match status" value="1"/>
</dbReference>
<evidence type="ECO:0000256" key="4">
    <source>
        <dbReference type="ARBA" id="ARBA00022473"/>
    </source>
</evidence>
<evidence type="ECO:0000256" key="8">
    <source>
        <dbReference type="ARBA" id="ARBA00022614"/>
    </source>
</evidence>
<dbReference type="InterPro" id="IPR032675">
    <property type="entry name" value="LRR_dom_sf"/>
</dbReference>
<dbReference type="GO" id="GO:0016323">
    <property type="term" value="C:basolateral plasma membrane"/>
    <property type="evidence" value="ECO:0007669"/>
    <property type="project" value="TreeGrafter"/>
</dbReference>
<evidence type="ECO:0000259" key="15">
    <source>
        <dbReference type="PROSITE" id="PS50106"/>
    </source>
</evidence>
<dbReference type="CDD" id="cd06701">
    <property type="entry name" value="PDZ4_Scribble-like"/>
    <property type="match status" value="1"/>
</dbReference>
<accession>A0A1Q3EUR3</accession>
<feature type="region of interest" description="Disordered" evidence="14">
    <location>
        <begin position="953"/>
        <end position="979"/>
    </location>
</feature>
<feature type="compositionally biased region" description="Basic residues" evidence="14">
    <location>
        <begin position="2333"/>
        <end position="2344"/>
    </location>
</feature>
<comment type="subcellular location">
    <subcellularLocation>
        <location evidence="2">Cell junction</location>
    </subcellularLocation>
    <subcellularLocation>
        <location evidence="1">Cell membrane</location>
        <topology evidence="1">Peripheral membrane protein</topology>
    </subcellularLocation>
    <subcellularLocation>
        <location evidence="3">Cytoplasm</location>
    </subcellularLocation>
</comment>
<feature type="compositionally biased region" description="Polar residues" evidence="14">
    <location>
        <begin position="497"/>
        <end position="520"/>
    </location>
</feature>
<evidence type="ECO:0000256" key="5">
    <source>
        <dbReference type="ARBA" id="ARBA00022475"/>
    </source>
</evidence>
<feature type="compositionally biased region" description="Polar residues" evidence="14">
    <location>
        <begin position="1763"/>
        <end position="1774"/>
    </location>
</feature>
<feature type="compositionally biased region" description="Acidic residues" evidence="14">
    <location>
        <begin position="2032"/>
        <end position="2042"/>
    </location>
</feature>
<feature type="region of interest" description="Disordered" evidence="14">
    <location>
        <begin position="2299"/>
        <end position="2344"/>
    </location>
</feature>
<dbReference type="Pfam" id="PF23598">
    <property type="entry name" value="LRR_14"/>
    <property type="match status" value="1"/>
</dbReference>
<dbReference type="PROSITE" id="PS50106">
    <property type="entry name" value="PDZ"/>
    <property type="match status" value="4"/>
</dbReference>
<keyword evidence="4" id="KW-0217">Developmental protein</keyword>
<dbReference type="GO" id="GO:0030154">
    <property type="term" value="P:cell differentiation"/>
    <property type="evidence" value="ECO:0007669"/>
    <property type="project" value="UniProtKB-KW"/>
</dbReference>
<feature type="region of interest" description="Disordered" evidence="14">
    <location>
        <begin position="1661"/>
        <end position="1775"/>
    </location>
</feature>
<keyword evidence="9" id="KW-0677">Repeat</keyword>
<feature type="compositionally biased region" description="Basic and acidic residues" evidence="14">
    <location>
        <begin position="472"/>
        <end position="492"/>
    </location>
</feature>
<dbReference type="Pfam" id="PF00595">
    <property type="entry name" value="PDZ"/>
    <property type="match status" value="4"/>
</dbReference>
<dbReference type="InterPro" id="IPR003591">
    <property type="entry name" value="Leu-rich_rpt_typical-subtyp"/>
</dbReference>
<dbReference type="FunFam" id="2.30.42.10:FF:000153">
    <property type="entry name" value="Scribbled, isoform T"/>
    <property type="match status" value="1"/>
</dbReference>
<feature type="compositionally biased region" description="Basic residues" evidence="14">
    <location>
        <begin position="598"/>
        <end position="617"/>
    </location>
</feature>
<dbReference type="FunFam" id="2.30.42.10:FF:000064">
    <property type="entry name" value="protein lap4 isoform X1"/>
    <property type="match status" value="1"/>
</dbReference>
<feature type="region of interest" description="Disordered" evidence="14">
    <location>
        <begin position="1203"/>
        <end position="1240"/>
    </location>
</feature>
<dbReference type="GO" id="GO:0005912">
    <property type="term" value="C:adherens junction"/>
    <property type="evidence" value="ECO:0007669"/>
    <property type="project" value="TreeGrafter"/>
</dbReference>
<keyword evidence="5" id="KW-1003">Cell membrane</keyword>
<feature type="compositionally biased region" description="Basic and acidic residues" evidence="14">
    <location>
        <begin position="1709"/>
        <end position="1720"/>
    </location>
</feature>
<feature type="compositionally biased region" description="Basic and acidic residues" evidence="14">
    <location>
        <begin position="562"/>
        <end position="578"/>
    </location>
</feature>
<dbReference type="PANTHER" id="PTHR23119:SF44">
    <property type="entry name" value="PROTEIN LAP4"/>
    <property type="match status" value="1"/>
</dbReference>
<dbReference type="GO" id="GO:0098609">
    <property type="term" value="P:cell-cell adhesion"/>
    <property type="evidence" value="ECO:0007669"/>
    <property type="project" value="TreeGrafter"/>
</dbReference>
<feature type="compositionally biased region" description="Basic and acidic residues" evidence="14">
    <location>
        <begin position="443"/>
        <end position="464"/>
    </location>
</feature>
<dbReference type="EMBL" id="GFDL01016013">
    <property type="protein sequence ID" value="JAV19032.1"/>
    <property type="molecule type" value="Transcribed_RNA"/>
</dbReference>
<keyword evidence="13" id="KW-0472">Membrane</keyword>
<dbReference type="GO" id="GO:0045197">
    <property type="term" value="P:establishment or maintenance of epithelial cell apical/basal polarity"/>
    <property type="evidence" value="ECO:0007669"/>
    <property type="project" value="TreeGrafter"/>
</dbReference>
<feature type="compositionally biased region" description="Polar residues" evidence="14">
    <location>
        <begin position="1127"/>
        <end position="1136"/>
    </location>
</feature>
<feature type="domain" description="PDZ" evidence="15">
    <location>
        <begin position="1339"/>
        <end position="1431"/>
    </location>
</feature>
<feature type="compositionally biased region" description="Low complexity" evidence="14">
    <location>
        <begin position="1212"/>
        <end position="1222"/>
    </location>
</feature>
<evidence type="ECO:0000256" key="3">
    <source>
        <dbReference type="ARBA" id="ARBA00004496"/>
    </source>
</evidence>
<proteinExistence type="predicted"/>
<dbReference type="CDD" id="cd06702">
    <property type="entry name" value="PDZ3_Scribble-like"/>
    <property type="match status" value="1"/>
</dbReference>
<dbReference type="PANTHER" id="PTHR23119">
    <property type="entry name" value="DISCS LARGE"/>
    <property type="match status" value="1"/>
</dbReference>
<evidence type="ECO:0000256" key="9">
    <source>
        <dbReference type="ARBA" id="ARBA00022737"/>
    </source>
</evidence>
<dbReference type="SMART" id="SM00369">
    <property type="entry name" value="LRR_TYP"/>
    <property type="match status" value="14"/>
</dbReference>
<dbReference type="SUPFAM" id="SSF52058">
    <property type="entry name" value="L domain-like"/>
    <property type="match status" value="2"/>
</dbReference>
<dbReference type="GO" id="GO:0005737">
    <property type="term" value="C:cytoplasm"/>
    <property type="evidence" value="ECO:0007669"/>
    <property type="project" value="UniProtKB-SubCell"/>
</dbReference>
<feature type="region of interest" description="Disordered" evidence="14">
    <location>
        <begin position="1985"/>
        <end position="2043"/>
    </location>
</feature>
<sequence>MFKCIPIFKGCNRQIEYVDKRHCSLPNVPEEILRYSRSLEELLLDANHIRDLPKNFFRLHRLRKLGLSDNEIMKLPSDIQNFENLVELDVSRNDIGDIPDDIKHLRSLQVADFSSNPIPRLPAGFSQLRSLTVLGLNDMSLTSLPQDFGCLSKLESLELRENLLKSLPESISQLTKLERLDLGDNEIEELPAHLGYLPSLQELWLDHNQLQKLPPEIGLLRNLVCLDVSENRLEELPEEIGGLEHLTDLHLSQNLLEVLPDGVSKLTRLTILKLDQNRLHTLNESIGQCVHMQELILTENFLNELPYTIGNMTLLNNLNVDRNSLVSVPSELGNCRSLGVLSLRENKLTKLPSELGNCAELHVLDVSGNRLQYLPYSLVNLQLKAVWLSENQAQPLLTFQPDVDEATGDQVLTCFLLPQQEYVPASPENRGGDDTDSEDWEEREASRTHSVKFSEDSNVDKDTPFVRQNTPHPKELKLKAHKLFAKEKKSDDLSGGNLDTLSEESSSRPSQLNKTATGMSTMDDIQGVVANEPIAEEEDDGGRKMVAESGAAAQEFGEDDGYEKRVGFDVNDEERYYEQEQLPEDGEEEEESHEKKPVSKLHRRDTPHHLKNKRVHHGGMSDKANSLVLNSLKLKEPPATFQQQHQQQQPPKLLEEPVLETVQEPAGGDDATDAFTELKQEKLEIHIERTSAGLGLSIAGGKGSTPFKGDDEGIFISRVTEGGPADLAGLRVGDKVLKVNGISVVEADHYDAVEVLKACGSVLVLFISREVTRLIGHPVFDESGSVAQINVVEQQNVEQKSVPEVETGGGGGGIAGGGGEAPPHPSFNVVGLPNGNAGTPPTLPTIGLLNGNEITHKVILHTTLIRDTIGQGLGFSIAGGKGHAPFRDGSEGIYISKITENGVAHKDGKILVGDRVLAINGVDITNAHHDYAVQLLTDHQRFVRLVVQREVKGPLEPPTSPRSPAMLKSLNPSGYMANRPAYTGYRRSIEDPADLNQASNPAGDVAKPAPTIQDPLVSQTTVHKQNVTTAATAIGGQQLQQQQQQQQPQQPPLPAPRTVLSQTSVNNSNSNSNGSSSNNNNNNIVMTNNSNTNGSTSTQAPHNNHNHNNNIINNNQQQSSAAEPAINGTSNTSSSLVAKGAPPANDDAQVAARPMTSADFQAMIPSHFISGGRHGQVQVEAGEHGPSVTVTVQKAVPDVPMLPPAPTELHTATENTTNNTTTKTRRTRVTNKPPPEKQNTQEVVLPKDQGSLGFSIIGGTDHSCTPFGAHEPGIFISHIVPGGIAALSGKLRMGDRILKVNGTDVTGATHQEAVMELLRPCDEIRLTVQHDPLPAGFQEVRIVKQEGERLGMHIKGGLNGQRGNPLDAADEGVFISKINSSGAAKRDGRLRVGMRILEVNGCSLLGATHQEAVNSLRASGNALHLVVCKGYEKSDLIHQSIGGAGGMATGISNNGHSTRIGSRASETGSELSQSVSSLDREDSIVEMSHQRKISVDRVPEEEPMVAAPPVVPAKPTAVEPVTTTVATMPSSQALSRVTPLSGDSQALVAAREKSTPEKVLDIVRAAESLALGGSALVENGPPKSPTEPSAAEPLQKTTTIVMSKHTLDTQQSTTPQSPPPAPKTPKSVSDKKRFFENAMEDQTKQTPKAEKVFSFLSQDEVEKLKQEEEKKIATLGRRTIRERAYEPEEEEEEDEFCSGDNDEDDEHDDEIRRRYGKSDENDNDMSINNSSTTTTTSNTTYTTPTHHQHQQQYPTIHEEERQQSATATPQQMKTPVSRIPIRTANAEKRARANDMLPPEYDESKLSPSEIRALRAQKRAAWRQARLKSLENDALQAQIMIQTMNAVTMHDGDQPNNNNNINNNPAVLHLKSDHHDYYPTIAEHVVSSSDEQSSTTSSLTQVSSGTSSYPPIAPKPPTIRFPRIALKSRETGNEVVLRETEKVLDEKVIQQRTEELPDGGLRTVEYVEKVIETEVETMRERIIMLELEEPSSGSSERPVPAQKTSSSLDQDDSTEEAADVSLEEDHPDHGGPFEEDDDEEEEVNPLQTIVEVVNPALSGGNGQINDIIVGRFNDDCGADSFVSSGGGYGAAGSSGSSSRFGYEEGRYESINDKMKNVLRELKQNEKVRLNLSKSMTEEERAEQDEEEEEEDEDLEQYRQQMEYSHSEQYPSIISAGGAHNEALDDEDDEEFRHYEEKTGAIGTVFMVRERLINDFYTHQSDLAEHQPAPVASQHPAQPSQIPTRVVDFYAGGEDEDCCEVIGNPTAFEAFGADEAEQMERMVKLQKQTLQDEKLRAVFCAEEDDDEDEDEVGGGKKSGEEKPSGIPVATGGGGSKRKKRKSKKKK</sequence>
<dbReference type="InterPro" id="IPR001478">
    <property type="entry name" value="PDZ"/>
</dbReference>
<feature type="domain" description="PDZ" evidence="15">
    <location>
        <begin position="684"/>
        <end position="771"/>
    </location>
</feature>
<dbReference type="GO" id="GO:0098968">
    <property type="term" value="P:neurotransmitter receptor transport postsynaptic membrane to endosome"/>
    <property type="evidence" value="ECO:0007669"/>
    <property type="project" value="TreeGrafter"/>
</dbReference>
<feature type="compositionally biased region" description="Acidic residues" evidence="14">
    <location>
        <begin position="2008"/>
        <end position="2021"/>
    </location>
</feature>
<dbReference type="PROSITE" id="PS51450">
    <property type="entry name" value="LRR"/>
    <property type="match status" value="4"/>
</dbReference>
<feature type="compositionally biased region" description="Acidic residues" evidence="14">
    <location>
        <begin position="2299"/>
        <end position="2310"/>
    </location>
</feature>
<feature type="compositionally biased region" description="Basic and acidic residues" evidence="14">
    <location>
        <begin position="2022"/>
        <end position="2031"/>
    </location>
</feature>